<organism evidence="2">
    <name type="scientific">Culex pipiens</name>
    <name type="common">House mosquito</name>
    <dbReference type="NCBI Taxonomy" id="7175"/>
    <lineage>
        <taxon>Eukaryota</taxon>
        <taxon>Metazoa</taxon>
        <taxon>Ecdysozoa</taxon>
        <taxon>Arthropoda</taxon>
        <taxon>Hexapoda</taxon>
        <taxon>Insecta</taxon>
        <taxon>Pterygota</taxon>
        <taxon>Neoptera</taxon>
        <taxon>Endopterygota</taxon>
        <taxon>Diptera</taxon>
        <taxon>Nematocera</taxon>
        <taxon>Culicoidea</taxon>
        <taxon>Culicidae</taxon>
        <taxon>Culicinae</taxon>
        <taxon>Culicini</taxon>
        <taxon>Culex</taxon>
        <taxon>Culex</taxon>
    </lineage>
</organism>
<dbReference type="EMBL" id="HBUE01329956">
    <property type="protein sequence ID" value="CAG6592670.1"/>
    <property type="molecule type" value="Transcribed_RNA"/>
</dbReference>
<feature type="compositionally biased region" description="Low complexity" evidence="1">
    <location>
        <begin position="107"/>
        <end position="120"/>
    </location>
</feature>
<evidence type="ECO:0000313" key="2">
    <source>
        <dbReference type="EMBL" id="CAG6592670.1"/>
    </source>
</evidence>
<dbReference type="AlphaFoldDB" id="A0A8D8KH48"/>
<name>A0A8D8KH48_CULPI</name>
<protein>
    <submittedName>
        <fullName evidence="2">(northern house mosquito) hypothetical protein</fullName>
    </submittedName>
</protein>
<sequence length="120" mass="12790">MKTVLQVQSSDLVGPLRDELLVSPRKVGFYTSTRFLRFPVRVDSGSGPVLGEGYRRMLGKTSSATIAGITDVSAHDRLLPAGDCSELFGRINSGTWPVPGPVLPGKSSRSIGSNSSHLFS</sequence>
<reference evidence="2" key="1">
    <citation type="submission" date="2021-05" db="EMBL/GenBank/DDBJ databases">
        <authorList>
            <person name="Alioto T."/>
            <person name="Alioto T."/>
            <person name="Gomez Garrido J."/>
        </authorList>
    </citation>
    <scope>NUCLEOTIDE SEQUENCE</scope>
</reference>
<accession>A0A8D8KH48</accession>
<dbReference type="EMBL" id="HBUE01223287">
    <property type="protein sequence ID" value="CAG6540599.1"/>
    <property type="molecule type" value="Transcribed_RNA"/>
</dbReference>
<evidence type="ECO:0000256" key="1">
    <source>
        <dbReference type="SAM" id="MobiDB-lite"/>
    </source>
</evidence>
<feature type="region of interest" description="Disordered" evidence="1">
    <location>
        <begin position="96"/>
        <end position="120"/>
    </location>
</feature>
<proteinExistence type="predicted"/>